<evidence type="ECO:0000256" key="2">
    <source>
        <dbReference type="ARBA" id="ARBA00009152"/>
    </source>
</evidence>
<evidence type="ECO:0000256" key="1">
    <source>
        <dbReference type="ARBA" id="ARBA00004970"/>
    </source>
</evidence>
<dbReference type="Gene3D" id="3.20.20.140">
    <property type="entry name" value="Metal-dependent hydrolases"/>
    <property type="match status" value="1"/>
</dbReference>
<keyword evidence="6 8" id="KW-0368">Histidine biosynthesis</keyword>
<feature type="domain" description="PHP" evidence="9">
    <location>
        <begin position="6"/>
        <end position="193"/>
    </location>
</feature>
<accession>A0A9D1WQ83</accession>
<keyword evidence="5 8" id="KW-0378">Hydrolase</keyword>
<comment type="similarity">
    <text evidence="2 8">Belongs to the PHP hydrolase family. HisK subfamily.</text>
</comment>
<dbReference type="EC" id="3.1.3.15" evidence="3 8"/>
<organism evidence="10 11">
    <name type="scientific">Candidatus Anaerotruncus excrementipullorum</name>
    <dbReference type="NCBI Taxonomy" id="2838465"/>
    <lineage>
        <taxon>Bacteria</taxon>
        <taxon>Bacillati</taxon>
        <taxon>Bacillota</taxon>
        <taxon>Clostridia</taxon>
        <taxon>Eubacteriales</taxon>
        <taxon>Oscillospiraceae</taxon>
        <taxon>Anaerotruncus</taxon>
    </lineage>
</organism>
<evidence type="ECO:0000256" key="3">
    <source>
        <dbReference type="ARBA" id="ARBA00013085"/>
    </source>
</evidence>
<dbReference type="GO" id="GO:0005737">
    <property type="term" value="C:cytoplasm"/>
    <property type="evidence" value="ECO:0007669"/>
    <property type="project" value="TreeGrafter"/>
</dbReference>
<dbReference type="PANTHER" id="PTHR21039">
    <property type="entry name" value="HISTIDINOL PHOSPHATASE-RELATED"/>
    <property type="match status" value="1"/>
</dbReference>
<evidence type="ECO:0000256" key="5">
    <source>
        <dbReference type="ARBA" id="ARBA00022801"/>
    </source>
</evidence>
<comment type="pathway">
    <text evidence="1 8">Amino-acid biosynthesis; L-histidine biosynthesis; L-histidine from 5-phospho-alpha-D-ribose 1-diphosphate: step 8/9.</text>
</comment>
<evidence type="ECO:0000313" key="11">
    <source>
        <dbReference type="Proteomes" id="UP000886800"/>
    </source>
</evidence>
<reference evidence="10" key="2">
    <citation type="submission" date="2021-04" db="EMBL/GenBank/DDBJ databases">
        <authorList>
            <person name="Gilroy R."/>
        </authorList>
    </citation>
    <scope>NUCLEOTIDE SEQUENCE</scope>
    <source>
        <strain evidence="10">CHK188-5543</strain>
    </source>
</reference>
<dbReference type="AlphaFoldDB" id="A0A9D1WQ83"/>
<dbReference type="NCBIfam" id="TIGR01856">
    <property type="entry name" value="hisJ_fam"/>
    <property type="match status" value="1"/>
</dbReference>
<sequence>MDVRADSHLHSHHSFDSQAPLADQCRAALSRGLGEVCFTEHFSLDPLAPTYGHMDWAAYRREFEACREAFEGRLAVYWGVEVCEPHLLAPAYAALFSRLPLDGVLGSVHNVGHRKLRRLVQEEGPDRAAALYFGEVLAMVEGGRMEVAAHLDLVKRYMGAPLAPAQLAANRPVLEAILRRVVQRGLALEVNTSTLEKLGEPMPSPWILRLYRQLGGWRITLGSDAHQPERVGQGLAAAAALARELGFPGVCTCRGRQLVFHPF</sequence>
<dbReference type="InterPro" id="IPR010140">
    <property type="entry name" value="Histidinol_P_phosphatase_HisJ"/>
</dbReference>
<dbReference type="Proteomes" id="UP000886800">
    <property type="component" value="Unassembled WGS sequence"/>
</dbReference>
<dbReference type="InterPro" id="IPR004013">
    <property type="entry name" value="PHP_dom"/>
</dbReference>
<dbReference type="InterPro" id="IPR016195">
    <property type="entry name" value="Pol/histidinol_Pase-like"/>
</dbReference>
<keyword evidence="4 8" id="KW-0028">Amino-acid biosynthesis</keyword>
<reference evidence="10" key="1">
    <citation type="journal article" date="2021" name="PeerJ">
        <title>Extensive microbial diversity within the chicken gut microbiome revealed by metagenomics and culture.</title>
        <authorList>
            <person name="Gilroy R."/>
            <person name="Ravi A."/>
            <person name="Getino M."/>
            <person name="Pursley I."/>
            <person name="Horton D.L."/>
            <person name="Alikhan N.F."/>
            <person name="Baker D."/>
            <person name="Gharbi K."/>
            <person name="Hall N."/>
            <person name="Watson M."/>
            <person name="Adriaenssens E.M."/>
            <person name="Foster-Nyarko E."/>
            <person name="Jarju S."/>
            <person name="Secka A."/>
            <person name="Antonio M."/>
            <person name="Oren A."/>
            <person name="Chaudhuri R.R."/>
            <person name="La Ragione R."/>
            <person name="Hildebrand F."/>
            <person name="Pallen M.J."/>
        </authorList>
    </citation>
    <scope>NUCLEOTIDE SEQUENCE</scope>
    <source>
        <strain evidence="10">CHK188-5543</strain>
    </source>
</reference>
<name>A0A9D1WQ83_9FIRM</name>
<evidence type="ECO:0000259" key="9">
    <source>
        <dbReference type="Pfam" id="PF02811"/>
    </source>
</evidence>
<dbReference type="SUPFAM" id="SSF89550">
    <property type="entry name" value="PHP domain-like"/>
    <property type="match status" value="1"/>
</dbReference>
<comment type="caution">
    <text evidence="10">The sequence shown here is derived from an EMBL/GenBank/DDBJ whole genome shotgun (WGS) entry which is preliminary data.</text>
</comment>
<dbReference type="GO" id="GO:0004401">
    <property type="term" value="F:histidinol-phosphatase activity"/>
    <property type="evidence" value="ECO:0007669"/>
    <property type="project" value="UniProtKB-UniRule"/>
</dbReference>
<evidence type="ECO:0000256" key="8">
    <source>
        <dbReference type="RuleBase" id="RU366003"/>
    </source>
</evidence>
<evidence type="ECO:0000313" key="10">
    <source>
        <dbReference type="EMBL" id="HIX65192.1"/>
    </source>
</evidence>
<dbReference type="PANTHER" id="PTHR21039:SF0">
    <property type="entry name" value="HISTIDINOL-PHOSPHATASE"/>
    <property type="match status" value="1"/>
</dbReference>
<gene>
    <name evidence="10" type="ORF">H9736_02980</name>
</gene>
<proteinExistence type="inferred from homology"/>
<evidence type="ECO:0000256" key="6">
    <source>
        <dbReference type="ARBA" id="ARBA00023102"/>
    </source>
</evidence>
<protein>
    <recommendedName>
        <fullName evidence="3 8">Histidinol-phosphatase</fullName>
        <shortName evidence="8">HolPase</shortName>
        <ecNumber evidence="3 8">3.1.3.15</ecNumber>
    </recommendedName>
</protein>
<dbReference type="Pfam" id="PF02811">
    <property type="entry name" value="PHP"/>
    <property type="match status" value="1"/>
</dbReference>
<evidence type="ECO:0000256" key="7">
    <source>
        <dbReference type="ARBA" id="ARBA00049158"/>
    </source>
</evidence>
<dbReference type="GO" id="GO:0000105">
    <property type="term" value="P:L-histidine biosynthetic process"/>
    <property type="evidence" value="ECO:0007669"/>
    <property type="project" value="UniProtKB-UniRule"/>
</dbReference>
<dbReference type="EMBL" id="DXES01000060">
    <property type="protein sequence ID" value="HIX65192.1"/>
    <property type="molecule type" value="Genomic_DNA"/>
</dbReference>
<comment type="catalytic activity">
    <reaction evidence="7 8">
        <text>L-histidinol phosphate + H2O = L-histidinol + phosphate</text>
        <dbReference type="Rhea" id="RHEA:14465"/>
        <dbReference type="ChEBI" id="CHEBI:15377"/>
        <dbReference type="ChEBI" id="CHEBI:43474"/>
        <dbReference type="ChEBI" id="CHEBI:57699"/>
        <dbReference type="ChEBI" id="CHEBI:57980"/>
        <dbReference type="EC" id="3.1.3.15"/>
    </reaction>
</comment>
<evidence type="ECO:0000256" key="4">
    <source>
        <dbReference type="ARBA" id="ARBA00022605"/>
    </source>
</evidence>